<name>A0A6J4CVS0_9HELI</name>
<evidence type="ECO:0000313" key="2">
    <source>
        <dbReference type="EMBL" id="BCD69506.1"/>
    </source>
</evidence>
<dbReference type="Proteomes" id="UP000509742">
    <property type="component" value="Chromosome"/>
</dbReference>
<protein>
    <submittedName>
        <fullName evidence="2">Uncharacterized protein</fullName>
    </submittedName>
</protein>
<dbReference type="RefSeq" id="WP_006563911.1">
    <property type="nucleotide sequence ID" value="NZ_AP019774.1"/>
</dbReference>
<reference evidence="1 4" key="2">
    <citation type="submission" date="2020-04" db="EMBL/GenBank/DDBJ databases">
        <title>Genomic analysis of gastric non-Helicobacter pylori Helicobacters isolated in Japan.</title>
        <authorList>
            <person name="Suzuki M."/>
            <person name="Rimbara E."/>
        </authorList>
    </citation>
    <scope>NUCLEOTIDE SEQUENCE [LARGE SCALE GENOMIC DNA]</scope>
    <source>
        <strain evidence="1 4">NHP19-0020</strain>
    </source>
</reference>
<dbReference type="EMBL" id="AP023036">
    <property type="protein sequence ID" value="BCD45325.1"/>
    <property type="molecule type" value="Genomic_DNA"/>
</dbReference>
<proteinExistence type="predicted"/>
<evidence type="ECO:0000313" key="3">
    <source>
        <dbReference type="Proteomes" id="UP000317935"/>
    </source>
</evidence>
<dbReference type="OrthoDB" id="5329898at2"/>
<evidence type="ECO:0000313" key="1">
    <source>
        <dbReference type="EMBL" id="BCD45325.1"/>
    </source>
</evidence>
<evidence type="ECO:0000313" key="4">
    <source>
        <dbReference type="Proteomes" id="UP000509742"/>
    </source>
</evidence>
<dbReference type="GeneID" id="56928006"/>
<dbReference type="EMBL" id="AP019774">
    <property type="protein sequence ID" value="BCD69506.1"/>
    <property type="molecule type" value="Genomic_DNA"/>
</dbReference>
<reference evidence="2 3" key="1">
    <citation type="submission" date="2019-06" db="EMBL/GenBank/DDBJ databases">
        <title>Complete genome sequence of Helicobacter suis SNTW101c.</title>
        <authorList>
            <person name="Rimbara E."/>
            <person name="Suzuki M."/>
            <person name="Matsui H."/>
            <person name="Nakamura M."/>
            <person name="Mori S."/>
            <person name="Shibayama K."/>
        </authorList>
    </citation>
    <scope>NUCLEOTIDE SEQUENCE [LARGE SCALE GENOMIC DNA]</scope>
    <source>
        <strain evidence="2 3">SNTW101c</strain>
    </source>
</reference>
<organism evidence="2 3">
    <name type="scientific">Helicobacter suis</name>
    <dbReference type="NCBI Taxonomy" id="104628"/>
    <lineage>
        <taxon>Bacteria</taxon>
        <taxon>Pseudomonadati</taxon>
        <taxon>Campylobacterota</taxon>
        <taxon>Epsilonproteobacteria</taxon>
        <taxon>Campylobacterales</taxon>
        <taxon>Helicobacteraceae</taxon>
        <taxon>Helicobacter</taxon>
    </lineage>
</organism>
<sequence>MLNPISALQNLSLLQEFLKDTQNTHNFNATLPLLLKVLEKKGDQKYLLQLGNQILETKSQRELALGKTYWALMHKSSVGATMLSNLIAQPPISEQLKDAPLKFELKDLPKLLSQEHFQDYKETLIHHFTHAHTRQDFLILGNLLLSLHHQVASFIIQDGHQEAFVQFKAKKEQERLEFYALYPHLGPLEGVVYKQEGGVGLSLGVSYESVAQHLKNNQDQLKGFDQIQIFVTKPPQPLFNFEQSLLDTRG</sequence>
<gene>
    <name evidence="1" type="ORF">NHP190020_03640</name>
    <name evidence="2" type="ORF">SNTW_01510</name>
</gene>
<dbReference type="AlphaFoldDB" id="A0A6J4CVS0"/>
<dbReference type="Proteomes" id="UP000317935">
    <property type="component" value="Chromosome"/>
</dbReference>
<accession>A0A6J4CVS0</accession>
<keyword evidence="4" id="KW-1185">Reference proteome</keyword>